<gene>
    <name evidence="3" type="ORF">Psi01_42560</name>
</gene>
<keyword evidence="2" id="KW-0732">Signal</keyword>
<name>A0A8J3SFG9_9ACTN</name>
<evidence type="ECO:0008006" key="5">
    <source>
        <dbReference type="Google" id="ProtNLM"/>
    </source>
</evidence>
<evidence type="ECO:0000313" key="3">
    <source>
        <dbReference type="EMBL" id="GIH93626.1"/>
    </source>
</evidence>
<dbReference type="EMBL" id="BOOJ01000033">
    <property type="protein sequence ID" value="GIH93626.1"/>
    <property type="molecule type" value="Genomic_DNA"/>
</dbReference>
<proteinExistence type="predicted"/>
<evidence type="ECO:0000313" key="4">
    <source>
        <dbReference type="Proteomes" id="UP000619788"/>
    </source>
</evidence>
<dbReference type="AlphaFoldDB" id="A0A8J3SFG9"/>
<evidence type="ECO:0000256" key="2">
    <source>
        <dbReference type="SAM" id="SignalP"/>
    </source>
</evidence>
<reference evidence="3 4" key="1">
    <citation type="submission" date="2021-01" db="EMBL/GenBank/DDBJ databases">
        <title>Whole genome shotgun sequence of Planobispora siamensis NBRC 107568.</title>
        <authorList>
            <person name="Komaki H."/>
            <person name="Tamura T."/>
        </authorList>
    </citation>
    <scope>NUCLEOTIDE SEQUENCE [LARGE SCALE GENOMIC DNA]</scope>
    <source>
        <strain evidence="3 4">NBRC 107568</strain>
    </source>
</reference>
<feature type="compositionally biased region" description="Low complexity" evidence="1">
    <location>
        <begin position="61"/>
        <end position="73"/>
    </location>
</feature>
<dbReference type="Proteomes" id="UP000619788">
    <property type="component" value="Unassembled WGS sequence"/>
</dbReference>
<feature type="chain" id="PRO_5039665392" description="Lipoprotein" evidence="2">
    <location>
        <begin position="21"/>
        <end position="340"/>
    </location>
</feature>
<keyword evidence="4" id="KW-1185">Reference proteome</keyword>
<organism evidence="3 4">
    <name type="scientific">Planobispora siamensis</name>
    <dbReference type="NCBI Taxonomy" id="936338"/>
    <lineage>
        <taxon>Bacteria</taxon>
        <taxon>Bacillati</taxon>
        <taxon>Actinomycetota</taxon>
        <taxon>Actinomycetes</taxon>
        <taxon>Streptosporangiales</taxon>
        <taxon>Streptosporangiaceae</taxon>
        <taxon>Planobispora</taxon>
    </lineage>
</organism>
<evidence type="ECO:0000256" key="1">
    <source>
        <dbReference type="SAM" id="MobiDB-lite"/>
    </source>
</evidence>
<sequence length="340" mass="36077">MGQMSLPPTTRRLIPCVTVAALTLSACSTLTPAREPVRGQATAGGVVRGSGGAGTDPSGNPSVAVSTAPPSPSALTADAYRAELEQAREPVRQALQKVASTGGLNGLDGRVRKAADAVDQAVTRLQVLTPPPEVAAQHGNYLGTLRTFGGALRDAVQGVRAQETCTGPSVLTKLEKDGELSVMKDAAAALTGYPADVVSVKAAKQQNRRLPNGRILKSYESRTGRGSLKVDNGGDYDAFVVVLRGKKRVVSFYVRKKGKATISGIRDGKYKVYYSTGTDWDAKRKAFTRSCDFTQFGKTVPYKTTYSGAYIRWNNWTITLHSVKGGTVASKPVKPGDFPK</sequence>
<comment type="caution">
    <text evidence="3">The sequence shown here is derived from an EMBL/GenBank/DDBJ whole genome shotgun (WGS) entry which is preliminary data.</text>
</comment>
<accession>A0A8J3SFG9</accession>
<protein>
    <recommendedName>
        <fullName evidence="5">Lipoprotein</fullName>
    </recommendedName>
</protein>
<feature type="region of interest" description="Disordered" evidence="1">
    <location>
        <begin position="36"/>
        <end position="73"/>
    </location>
</feature>
<feature type="signal peptide" evidence="2">
    <location>
        <begin position="1"/>
        <end position="20"/>
    </location>
</feature>